<feature type="transmembrane region" description="Helical" evidence="8">
    <location>
        <begin position="328"/>
        <end position="350"/>
    </location>
</feature>
<evidence type="ECO:0000313" key="10">
    <source>
        <dbReference type="EMBL" id="SAM08552.1"/>
    </source>
</evidence>
<dbReference type="PROSITE" id="PS50850">
    <property type="entry name" value="MFS"/>
    <property type="match status" value="1"/>
</dbReference>
<dbReference type="GO" id="GO:0005351">
    <property type="term" value="F:carbohydrate:proton symporter activity"/>
    <property type="evidence" value="ECO:0007669"/>
    <property type="project" value="TreeGrafter"/>
</dbReference>
<feature type="compositionally biased region" description="Low complexity" evidence="7">
    <location>
        <begin position="132"/>
        <end position="172"/>
    </location>
</feature>
<dbReference type="InterPro" id="IPR036259">
    <property type="entry name" value="MFS_trans_sf"/>
</dbReference>
<keyword evidence="11" id="KW-1185">Reference proteome</keyword>
<gene>
    <name evidence="10" type="primary">ABSGL_14215.1 scaffold 14385</name>
</gene>
<evidence type="ECO:0000256" key="7">
    <source>
        <dbReference type="SAM" id="MobiDB-lite"/>
    </source>
</evidence>
<dbReference type="PANTHER" id="PTHR48022:SF2">
    <property type="entry name" value="PLASTIDIC GLUCOSE TRANSPORTER 4"/>
    <property type="match status" value="1"/>
</dbReference>
<dbReference type="SUPFAM" id="SSF81995">
    <property type="entry name" value="beta-sandwich domain of Sec23/24"/>
    <property type="match status" value="1"/>
</dbReference>
<accession>A0A168SK94</accession>
<dbReference type="Proteomes" id="UP000078561">
    <property type="component" value="Unassembled WGS sequence"/>
</dbReference>
<evidence type="ECO:0000256" key="1">
    <source>
        <dbReference type="ARBA" id="ARBA00004141"/>
    </source>
</evidence>
<dbReference type="OrthoDB" id="4142200at2759"/>
<dbReference type="InParanoid" id="A0A168SK94"/>
<feature type="domain" description="Major facilitator superfamily (MFS) profile" evidence="9">
    <location>
        <begin position="1"/>
        <end position="471"/>
    </location>
</feature>
<keyword evidence="6 8" id="KW-0472">Membrane</keyword>
<comment type="similarity">
    <text evidence="2">Belongs to the major facilitator superfamily. Sugar transporter (TC 2.A.1.1) family.</text>
</comment>
<dbReference type="InterPro" id="IPR050360">
    <property type="entry name" value="MFS_Sugar_Transporters"/>
</dbReference>
<organism evidence="10">
    <name type="scientific">Absidia glauca</name>
    <name type="common">Pin mould</name>
    <dbReference type="NCBI Taxonomy" id="4829"/>
    <lineage>
        <taxon>Eukaryota</taxon>
        <taxon>Fungi</taxon>
        <taxon>Fungi incertae sedis</taxon>
        <taxon>Mucoromycota</taxon>
        <taxon>Mucoromycotina</taxon>
        <taxon>Mucoromycetes</taxon>
        <taxon>Mucorales</taxon>
        <taxon>Cunninghamellaceae</taxon>
        <taxon>Absidia</taxon>
    </lineage>
</organism>
<dbReference type="PRINTS" id="PR00171">
    <property type="entry name" value="SUGRTRNSPORT"/>
</dbReference>
<feature type="transmembrane region" description="Helical" evidence="8">
    <location>
        <begin position="44"/>
        <end position="64"/>
    </location>
</feature>
<dbReference type="InterPro" id="IPR003663">
    <property type="entry name" value="Sugar/inositol_transpt"/>
</dbReference>
<evidence type="ECO:0000256" key="6">
    <source>
        <dbReference type="ARBA" id="ARBA00023136"/>
    </source>
</evidence>
<dbReference type="AlphaFoldDB" id="A0A168SK94"/>
<feature type="region of interest" description="Disordered" evidence="7">
    <location>
        <begin position="129"/>
        <end position="178"/>
    </location>
</feature>
<keyword evidence="5 8" id="KW-1133">Transmembrane helix</keyword>
<dbReference type="InterPro" id="IPR020846">
    <property type="entry name" value="MFS_dom"/>
</dbReference>
<feature type="transmembrane region" description="Helical" evidence="8">
    <location>
        <begin position="378"/>
        <end position="406"/>
    </location>
</feature>
<evidence type="ECO:0000256" key="2">
    <source>
        <dbReference type="ARBA" id="ARBA00010992"/>
    </source>
</evidence>
<feature type="transmembrane region" description="Helical" evidence="8">
    <location>
        <begin position="449"/>
        <end position="467"/>
    </location>
</feature>
<reference evidence="10" key="1">
    <citation type="submission" date="2016-04" db="EMBL/GenBank/DDBJ databases">
        <authorList>
            <person name="Evans L.H."/>
            <person name="Alamgir A."/>
            <person name="Owens N."/>
            <person name="Weber N.D."/>
            <person name="Virtaneva K."/>
            <person name="Barbian K."/>
            <person name="Babar A."/>
            <person name="Rosenke K."/>
        </authorList>
    </citation>
    <scope>NUCLEOTIDE SEQUENCE [LARGE SCALE GENOMIC DNA]</scope>
    <source>
        <strain evidence="10">CBS 101.48</strain>
    </source>
</reference>
<comment type="subcellular location">
    <subcellularLocation>
        <location evidence="1">Membrane</location>
        <topology evidence="1">Multi-pass membrane protein</topology>
    </subcellularLocation>
</comment>
<evidence type="ECO:0000256" key="5">
    <source>
        <dbReference type="ARBA" id="ARBA00022989"/>
    </source>
</evidence>
<evidence type="ECO:0000256" key="4">
    <source>
        <dbReference type="ARBA" id="ARBA00022692"/>
    </source>
</evidence>
<feature type="transmembrane region" description="Helical" evidence="8">
    <location>
        <begin position="296"/>
        <end position="321"/>
    </location>
</feature>
<dbReference type="InterPro" id="IPR005828">
    <property type="entry name" value="MFS_sugar_transport-like"/>
</dbReference>
<dbReference type="GO" id="GO:0016020">
    <property type="term" value="C:membrane"/>
    <property type="evidence" value="ECO:0007669"/>
    <property type="project" value="UniProtKB-SubCell"/>
</dbReference>
<feature type="region of interest" description="Disordered" evidence="7">
    <location>
        <begin position="519"/>
        <end position="547"/>
    </location>
</feature>
<keyword evidence="3" id="KW-0813">Transport</keyword>
<keyword evidence="4 8" id="KW-0812">Transmembrane</keyword>
<dbReference type="STRING" id="4829.A0A168SK94"/>
<evidence type="ECO:0000259" key="9">
    <source>
        <dbReference type="PROSITE" id="PS50850"/>
    </source>
</evidence>
<feature type="transmembrane region" description="Helical" evidence="8">
    <location>
        <begin position="418"/>
        <end position="437"/>
    </location>
</feature>
<dbReference type="SUPFAM" id="SSF103473">
    <property type="entry name" value="MFS general substrate transporter"/>
    <property type="match status" value="1"/>
</dbReference>
<proteinExistence type="inferred from homology"/>
<evidence type="ECO:0000313" key="11">
    <source>
        <dbReference type="Proteomes" id="UP000078561"/>
    </source>
</evidence>
<dbReference type="EMBL" id="LT554895">
    <property type="protein sequence ID" value="SAM08552.1"/>
    <property type="molecule type" value="Genomic_DNA"/>
</dbReference>
<protein>
    <recommendedName>
        <fullName evidence="9">Major facilitator superfamily (MFS) profile domain-containing protein</fullName>
    </recommendedName>
</protein>
<dbReference type="Gene3D" id="1.20.1250.20">
    <property type="entry name" value="MFS general substrate transporter like domains"/>
    <property type="match status" value="2"/>
</dbReference>
<dbReference type="PANTHER" id="PTHR48022">
    <property type="entry name" value="PLASTIDIC GLUCOSE TRANSPORTER 4"/>
    <property type="match status" value="1"/>
</dbReference>
<evidence type="ECO:0000256" key="3">
    <source>
        <dbReference type="ARBA" id="ARBA00022448"/>
    </source>
</evidence>
<feature type="transmembrane region" description="Helical" evidence="8">
    <location>
        <begin position="76"/>
        <end position="94"/>
    </location>
</feature>
<feature type="transmembrane region" description="Helical" evidence="8">
    <location>
        <begin position="262"/>
        <end position="284"/>
    </location>
</feature>
<evidence type="ECO:0000256" key="8">
    <source>
        <dbReference type="SAM" id="Phobius"/>
    </source>
</evidence>
<dbReference type="Pfam" id="PF00083">
    <property type="entry name" value="Sugar_tr"/>
    <property type="match status" value="2"/>
</dbReference>
<feature type="compositionally biased region" description="Polar residues" evidence="7">
    <location>
        <begin position="519"/>
        <end position="529"/>
    </location>
</feature>
<sequence length="600" mass="68291">MRLTYTNVLSDFMSPLIILVLRIGIDEDQSEIARTEHRGRLITLYQFGVTLGFCLAFWIGYAAFEFPRHLSWQIPLGVQIGPAAIMLLGLRWCIPESPRWLIYRGRKQEADVILTSLRMKGYHNDKEKYLHHQQQLQQQQQQKQQHQQQQQQQLEQCTGTSSTTLSPLSTPPKLNQPSITTFHVDRRCITDETLLSPFSTVASNLSTETDSVKDNHYSYGDPDTLEMEYLGIIQDVTFERNCSSRSYSALLTKGMDNYRKRILLGMGLHIMTQFTGINALLFYLPHVLESMGLAQISSVLFGNGVSGIVNMLATIPVFFYIDRWDRRLILMTGAISMAVCMAVIATILGISNDHMEPSNRPLYPGSTLEVSVYLVNDMATLCILVVLCLFLICFALSWGAMAWIYPAEIFSQLIRAKAMGVTTGSMFAFSLLISQVAPLLFRYLGWRTYALFACLCALMVFIVRGFYPETKGKTFEEIQLLFSGALIDQSPKAHHPSTAAEAWEKVETICHHLPIMTRKNTTATQQGQHQGCDEEEDDDNDGHDDLRQTSTFHLAPFLQKTYDASVQQKFEAILEERNQHRRSYQQHHHPHHHGLRRQIG</sequence>
<name>A0A168SK94_ABSGL</name>
<feature type="region of interest" description="Disordered" evidence="7">
    <location>
        <begin position="580"/>
        <end position="600"/>
    </location>
</feature>
<feature type="compositionally biased region" description="Acidic residues" evidence="7">
    <location>
        <begin position="533"/>
        <end position="542"/>
    </location>
</feature>